<gene>
    <name evidence="1" type="ORF">B0A48_10526</name>
</gene>
<dbReference type="Pfam" id="PF21858">
    <property type="entry name" value="DUF6914"/>
    <property type="match status" value="1"/>
</dbReference>
<evidence type="ECO:0000313" key="1">
    <source>
        <dbReference type="EMBL" id="OQO03885.1"/>
    </source>
</evidence>
<evidence type="ECO:0000313" key="2">
    <source>
        <dbReference type="Proteomes" id="UP000192596"/>
    </source>
</evidence>
<accession>A0A1V8SXK0</accession>
<dbReference type="EMBL" id="NAJO01000023">
    <property type="protein sequence ID" value="OQO03885.1"/>
    <property type="molecule type" value="Genomic_DNA"/>
</dbReference>
<proteinExistence type="predicted"/>
<dbReference type="InParanoid" id="A0A1V8SXK0"/>
<sequence>MPRNKHRLHLALYARPKHPGTYHYALFIALKNGQGPTTKHYVNNTLLVDDRGHATTPWRYENLIIDDIESEPRLLVRVVLGKVVRVDAEVQRVVGSVPVMDAKELVSEASETFNCISWVRDVFQELVTQKAIAARHADWDEIQRQAVEYVDRKREAGRWDGGWEGGGVPLMDLMTDKEIGA</sequence>
<dbReference type="Proteomes" id="UP000192596">
    <property type="component" value="Unassembled WGS sequence"/>
</dbReference>
<dbReference type="OrthoDB" id="2679825at2759"/>
<reference evidence="2" key="1">
    <citation type="submission" date="2017-03" db="EMBL/GenBank/DDBJ databases">
        <title>Genomes of endolithic fungi from Antarctica.</title>
        <authorList>
            <person name="Coleine C."/>
            <person name="Masonjones S."/>
            <person name="Stajich J.E."/>
        </authorList>
    </citation>
    <scope>NUCLEOTIDE SEQUENCE [LARGE SCALE GENOMIC DNA]</scope>
    <source>
        <strain evidence="2">CCFEE 5527</strain>
    </source>
</reference>
<dbReference type="AlphaFoldDB" id="A0A1V8SXK0"/>
<dbReference type="InterPro" id="IPR054208">
    <property type="entry name" value="DUF6914"/>
</dbReference>
<comment type="caution">
    <text evidence="1">The sequence shown here is derived from an EMBL/GenBank/DDBJ whole genome shotgun (WGS) entry which is preliminary data.</text>
</comment>
<name>A0A1V8SXK0_9PEZI</name>
<keyword evidence="2" id="KW-1185">Reference proteome</keyword>
<protein>
    <submittedName>
        <fullName evidence="1">Uncharacterized protein</fullName>
    </submittedName>
</protein>
<organism evidence="1 2">
    <name type="scientific">Cryoendolithus antarcticus</name>
    <dbReference type="NCBI Taxonomy" id="1507870"/>
    <lineage>
        <taxon>Eukaryota</taxon>
        <taxon>Fungi</taxon>
        <taxon>Dikarya</taxon>
        <taxon>Ascomycota</taxon>
        <taxon>Pezizomycotina</taxon>
        <taxon>Dothideomycetes</taxon>
        <taxon>Dothideomycetidae</taxon>
        <taxon>Cladosporiales</taxon>
        <taxon>Cladosporiaceae</taxon>
        <taxon>Cryoendolithus</taxon>
    </lineage>
</organism>